<organism evidence="2 3">
    <name type="scientific">Pelosinus baikalensis</name>
    <dbReference type="NCBI Taxonomy" id="2892015"/>
    <lineage>
        <taxon>Bacteria</taxon>
        <taxon>Bacillati</taxon>
        <taxon>Bacillota</taxon>
        <taxon>Negativicutes</taxon>
        <taxon>Selenomonadales</taxon>
        <taxon>Sporomusaceae</taxon>
        <taxon>Pelosinus</taxon>
    </lineage>
</organism>
<proteinExistence type="predicted"/>
<dbReference type="Gene3D" id="1.20.58.300">
    <property type="entry name" value="FlgN-like"/>
    <property type="match status" value="1"/>
</dbReference>
<dbReference type="Pfam" id="PF05130">
    <property type="entry name" value="FlgN"/>
    <property type="match status" value="1"/>
</dbReference>
<comment type="caution">
    <text evidence="2">The sequence shown here is derived from an EMBL/GenBank/DDBJ whole genome shotgun (WGS) entry which is preliminary data.</text>
</comment>
<dbReference type="InterPro" id="IPR007809">
    <property type="entry name" value="FlgN-like"/>
</dbReference>
<evidence type="ECO:0000313" key="2">
    <source>
        <dbReference type="EMBL" id="MCC5464055.1"/>
    </source>
</evidence>
<keyword evidence="2" id="KW-0969">Cilium</keyword>
<gene>
    <name evidence="2" type="ORF">LMF89_01605</name>
</gene>
<evidence type="ECO:0000313" key="3">
    <source>
        <dbReference type="Proteomes" id="UP001165492"/>
    </source>
</evidence>
<dbReference type="InterPro" id="IPR036679">
    <property type="entry name" value="FlgN-like_sf"/>
</dbReference>
<keyword evidence="2" id="KW-0966">Cell projection</keyword>
<dbReference type="EMBL" id="JAJHJB010000002">
    <property type="protein sequence ID" value="MCC5464055.1"/>
    <property type="molecule type" value="Genomic_DNA"/>
</dbReference>
<evidence type="ECO:0000256" key="1">
    <source>
        <dbReference type="ARBA" id="ARBA00022795"/>
    </source>
</evidence>
<keyword evidence="1" id="KW-1005">Bacterial flagellum biogenesis</keyword>
<sequence length="174" mass="19827">MTVKHNEKERLTVMILQEKYDLVDELLDILEQLIAIYTSLKVSNGDKQRVLAAGNLADLQMIAQQEEEIVTVITALEERRIALQGMIDPSHTSFNQLISLLEEPRRSRGIALSQELRQLVKEMSIMQEANSIVLHNFLKLENHKRNVLFKVSTVPEYGGNNSFGSNHSIFNKIV</sequence>
<name>A0ABS8HLK4_9FIRM</name>
<dbReference type="RefSeq" id="WP_229533579.1">
    <property type="nucleotide sequence ID" value="NZ_JAJHJB010000002.1"/>
</dbReference>
<reference evidence="2" key="1">
    <citation type="submission" date="2021-11" db="EMBL/GenBank/DDBJ databases">
        <title>Description of a new species Pelosinus isolated from the bottom sediments of Lake Baikal.</title>
        <authorList>
            <person name="Zakharyuk A."/>
        </authorList>
    </citation>
    <scope>NUCLEOTIDE SEQUENCE</scope>
    <source>
        <strain evidence="2">Bkl1</strain>
    </source>
</reference>
<keyword evidence="3" id="KW-1185">Reference proteome</keyword>
<accession>A0ABS8HLK4</accession>
<dbReference type="SUPFAM" id="SSF140566">
    <property type="entry name" value="FlgN-like"/>
    <property type="match status" value="1"/>
</dbReference>
<keyword evidence="2" id="KW-0282">Flagellum</keyword>
<dbReference type="Proteomes" id="UP001165492">
    <property type="component" value="Unassembled WGS sequence"/>
</dbReference>
<protein>
    <submittedName>
        <fullName evidence="2">Flagellar protein FlgN</fullName>
    </submittedName>
</protein>